<dbReference type="RefSeq" id="XP_018744477.1">
    <property type="nucleotide sequence ID" value="XM_018903875.1"/>
</dbReference>
<organism evidence="1 2">
    <name type="scientific">Gibberella moniliformis (strain M3125 / FGSC 7600)</name>
    <name type="common">Maize ear and stalk rot fungus</name>
    <name type="synonym">Fusarium verticillioides</name>
    <dbReference type="NCBI Taxonomy" id="334819"/>
    <lineage>
        <taxon>Eukaryota</taxon>
        <taxon>Fungi</taxon>
        <taxon>Dikarya</taxon>
        <taxon>Ascomycota</taxon>
        <taxon>Pezizomycotina</taxon>
        <taxon>Sordariomycetes</taxon>
        <taxon>Hypocreomycetidae</taxon>
        <taxon>Hypocreales</taxon>
        <taxon>Nectriaceae</taxon>
        <taxon>Fusarium</taxon>
        <taxon>Fusarium fujikuroi species complex</taxon>
    </lineage>
</organism>
<sequence>MPDIEIEDKVWESEVILIDSLGREGTVYRLVSDLKLDPTHKDPEPLNTYCPEGEHYARLKKSLCASLGVVEKESELFLSLLSRHLYKCSQCNPLPVAGLPNTRAR</sequence>
<dbReference type="GeneID" id="30071734"/>
<dbReference type="Proteomes" id="UP000009096">
    <property type="component" value="Chromosome 6"/>
</dbReference>
<gene>
    <name evidence="1" type="ORF">FVEG_14858</name>
</gene>
<dbReference type="KEGG" id="fvr:FVEG_14858"/>
<evidence type="ECO:0000313" key="2">
    <source>
        <dbReference type="Proteomes" id="UP000009096"/>
    </source>
</evidence>
<keyword evidence="2" id="KW-1185">Reference proteome</keyword>
<dbReference type="VEuPathDB" id="FungiDB:FVEG_14858"/>
<name>W7LIF3_GIBM7</name>
<dbReference type="AlphaFoldDB" id="W7LIF3"/>
<protein>
    <submittedName>
        <fullName evidence="1">Uncharacterized protein</fullName>
    </submittedName>
</protein>
<reference evidence="1 2" key="1">
    <citation type="journal article" date="2010" name="Nature">
        <title>Comparative genomics reveals mobile pathogenicity chromosomes in Fusarium.</title>
        <authorList>
            <person name="Ma L.J."/>
            <person name="van der Does H.C."/>
            <person name="Borkovich K.A."/>
            <person name="Coleman J.J."/>
            <person name="Daboussi M.J."/>
            <person name="Di Pietro A."/>
            <person name="Dufresne M."/>
            <person name="Freitag M."/>
            <person name="Grabherr M."/>
            <person name="Henrissat B."/>
            <person name="Houterman P.M."/>
            <person name="Kang S."/>
            <person name="Shim W.B."/>
            <person name="Woloshuk C."/>
            <person name="Xie X."/>
            <person name="Xu J.R."/>
            <person name="Antoniw J."/>
            <person name="Baker S.E."/>
            <person name="Bluhm B.H."/>
            <person name="Breakspear A."/>
            <person name="Brown D.W."/>
            <person name="Butchko R.A."/>
            <person name="Chapman S."/>
            <person name="Coulson R."/>
            <person name="Coutinho P.M."/>
            <person name="Danchin E.G."/>
            <person name="Diener A."/>
            <person name="Gale L.R."/>
            <person name="Gardiner D.M."/>
            <person name="Goff S."/>
            <person name="Hammond-Kosack K.E."/>
            <person name="Hilburn K."/>
            <person name="Hua-Van A."/>
            <person name="Jonkers W."/>
            <person name="Kazan K."/>
            <person name="Kodira C.D."/>
            <person name="Koehrsen M."/>
            <person name="Kumar L."/>
            <person name="Lee Y.H."/>
            <person name="Li L."/>
            <person name="Manners J.M."/>
            <person name="Miranda-Saavedra D."/>
            <person name="Mukherjee M."/>
            <person name="Park G."/>
            <person name="Park J."/>
            <person name="Park S.Y."/>
            <person name="Proctor R.H."/>
            <person name="Regev A."/>
            <person name="Ruiz-Roldan M.C."/>
            <person name="Sain D."/>
            <person name="Sakthikumar S."/>
            <person name="Sykes S."/>
            <person name="Schwartz D.C."/>
            <person name="Turgeon B.G."/>
            <person name="Wapinski I."/>
            <person name="Yoder O."/>
            <person name="Young S."/>
            <person name="Zeng Q."/>
            <person name="Zhou S."/>
            <person name="Galagan J."/>
            <person name="Cuomo C.A."/>
            <person name="Kistler H.C."/>
            <person name="Rep M."/>
        </authorList>
    </citation>
    <scope>NUCLEOTIDE SEQUENCE [LARGE SCALE GENOMIC DNA]</scope>
    <source>
        <strain evidence="2">M3125 / FGSC 7600</strain>
    </source>
</reference>
<evidence type="ECO:0000313" key="1">
    <source>
        <dbReference type="EMBL" id="EWG38286.1"/>
    </source>
</evidence>
<proteinExistence type="predicted"/>
<dbReference type="EMBL" id="CM000583">
    <property type="protein sequence ID" value="EWG38286.1"/>
    <property type="molecule type" value="Genomic_DNA"/>
</dbReference>
<dbReference type="EMBL" id="DS022243">
    <property type="protein sequence ID" value="EWG38286.1"/>
    <property type="molecule type" value="Genomic_DNA"/>
</dbReference>
<accession>W7LIF3</accession>
<dbReference type="OrthoDB" id="5086012at2759"/>